<dbReference type="Pfam" id="PF03120">
    <property type="entry name" value="OB_DNA_ligase"/>
    <property type="match status" value="1"/>
</dbReference>
<dbReference type="RefSeq" id="WP_072697433.1">
    <property type="nucleotide sequence ID" value="NZ_FRDI01000008.1"/>
</dbReference>
<protein>
    <recommendedName>
        <fullName evidence="3 14">DNA ligase</fullName>
        <ecNumber evidence="2 14">6.5.1.2</ecNumber>
    </recommendedName>
    <alternativeName>
        <fullName evidence="14">Polydeoxyribonucleotide synthase [NAD(+)]</fullName>
    </alternativeName>
</protein>
<dbReference type="InterPro" id="IPR004150">
    <property type="entry name" value="NAD_DNA_ligase_OB"/>
</dbReference>
<dbReference type="AlphaFoldDB" id="A0A1M7T946"/>
<feature type="binding site" evidence="14">
    <location>
        <position position="117"/>
    </location>
    <ligand>
        <name>NAD(+)</name>
        <dbReference type="ChEBI" id="CHEBI:57540"/>
    </ligand>
</feature>
<dbReference type="SUPFAM" id="SSF56091">
    <property type="entry name" value="DNA ligase/mRNA capping enzyme, catalytic domain"/>
    <property type="match status" value="1"/>
</dbReference>
<dbReference type="InterPro" id="IPR041663">
    <property type="entry name" value="DisA/LigA_HHH"/>
</dbReference>
<keyword evidence="8 14" id="KW-0862">Zinc</keyword>
<dbReference type="InterPro" id="IPR018239">
    <property type="entry name" value="DNA_ligase_AS"/>
</dbReference>
<evidence type="ECO:0000256" key="4">
    <source>
        <dbReference type="ARBA" id="ARBA00022598"/>
    </source>
</evidence>
<evidence type="ECO:0000256" key="7">
    <source>
        <dbReference type="ARBA" id="ARBA00022763"/>
    </source>
</evidence>
<dbReference type="PIRSF" id="PIRSF001604">
    <property type="entry name" value="LigA"/>
    <property type="match status" value="1"/>
</dbReference>
<dbReference type="InterPro" id="IPR003583">
    <property type="entry name" value="Hlx-hairpin-Hlx_DNA-bd_motif"/>
</dbReference>
<feature type="binding site" evidence="14">
    <location>
        <position position="436"/>
    </location>
    <ligand>
        <name>Zn(2+)</name>
        <dbReference type="ChEBI" id="CHEBI:29105"/>
    </ligand>
</feature>
<evidence type="ECO:0000313" key="17">
    <source>
        <dbReference type="EMBL" id="SHN67191.1"/>
    </source>
</evidence>
<dbReference type="InterPro" id="IPR001679">
    <property type="entry name" value="DNA_ligase"/>
</dbReference>
<feature type="binding site" evidence="14">
    <location>
        <position position="456"/>
    </location>
    <ligand>
        <name>Zn(2+)</name>
        <dbReference type="ChEBI" id="CHEBI:29105"/>
    </ligand>
</feature>
<comment type="caution">
    <text evidence="14">Lacks conserved residue(s) required for the propagation of feature annotation.</text>
</comment>
<dbReference type="NCBIfam" id="NF005932">
    <property type="entry name" value="PRK07956.1"/>
    <property type="match status" value="1"/>
</dbReference>
<dbReference type="FunFam" id="2.40.50.140:FF:000012">
    <property type="entry name" value="DNA ligase"/>
    <property type="match status" value="1"/>
</dbReference>
<dbReference type="GO" id="GO:0046872">
    <property type="term" value="F:metal ion binding"/>
    <property type="evidence" value="ECO:0007669"/>
    <property type="project" value="UniProtKB-KW"/>
</dbReference>
<dbReference type="GO" id="GO:0003677">
    <property type="term" value="F:DNA binding"/>
    <property type="evidence" value="ECO:0007669"/>
    <property type="project" value="InterPro"/>
</dbReference>
<dbReference type="EC" id="6.5.1.2" evidence="2 14"/>
<name>A0A1M7T946_9BACT</name>
<dbReference type="SUPFAM" id="SSF52113">
    <property type="entry name" value="BRCT domain"/>
    <property type="match status" value="1"/>
</dbReference>
<dbReference type="OrthoDB" id="9759736at2"/>
<dbReference type="GO" id="GO:0006260">
    <property type="term" value="P:DNA replication"/>
    <property type="evidence" value="ECO:0007669"/>
    <property type="project" value="UniProtKB-KW"/>
</dbReference>
<evidence type="ECO:0000256" key="1">
    <source>
        <dbReference type="ARBA" id="ARBA00004067"/>
    </source>
</evidence>
<dbReference type="STRING" id="1121455.SAMN02745728_01745"/>
<feature type="binding site" evidence="14">
    <location>
        <position position="140"/>
    </location>
    <ligand>
        <name>NAD(+)</name>
        <dbReference type="ChEBI" id="CHEBI:57540"/>
    </ligand>
</feature>
<evidence type="ECO:0000259" key="16">
    <source>
        <dbReference type="PROSITE" id="PS50172"/>
    </source>
</evidence>
<dbReference type="InterPro" id="IPR004149">
    <property type="entry name" value="Znf_DNAligase_C4"/>
</dbReference>
<dbReference type="NCBIfam" id="TIGR00575">
    <property type="entry name" value="dnlj"/>
    <property type="match status" value="1"/>
</dbReference>
<dbReference type="SMART" id="SM00532">
    <property type="entry name" value="LIGANc"/>
    <property type="match status" value="1"/>
</dbReference>
<keyword evidence="18" id="KW-1185">Reference proteome</keyword>
<proteinExistence type="inferred from homology"/>
<dbReference type="InterPro" id="IPR010994">
    <property type="entry name" value="RuvA_2-like"/>
</dbReference>
<dbReference type="Gene3D" id="3.30.470.30">
    <property type="entry name" value="DNA ligase/mRNA capping enzyme"/>
    <property type="match status" value="1"/>
</dbReference>
<evidence type="ECO:0000256" key="5">
    <source>
        <dbReference type="ARBA" id="ARBA00022705"/>
    </source>
</evidence>
<dbReference type="InterPro" id="IPR013840">
    <property type="entry name" value="DNAligase_N"/>
</dbReference>
<dbReference type="GO" id="GO:0006281">
    <property type="term" value="P:DNA repair"/>
    <property type="evidence" value="ECO:0007669"/>
    <property type="project" value="UniProtKB-KW"/>
</dbReference>
<dbReference type="CDD" id="cd00114">
    <property type="entry name" value="LIGANc"/>
    <property type="match status" value="1"/>
</dbReference>
<dbReference type="Pfam" id="PF01653">
    <property type="entry name" value="DNA_ligase_aden"/>
    <property type="match status" value="1"/>
</dbReference>
<dbReference type="SUPFAM" id="SSF47781">
    <property type="entry name" value="RuvA domain 2-like"/>
    <property type="match status" value="1"/>
</dbReference>
<dbReference type="Gene3D" id="1.10.287.610">
    <property type="entry name" value="Helix hairpin bin"/>
    <property type="match status" value="1"/>
</dbReference>
<accession>A0A1M7T946</accession>
<gene>
    <name evidence="14" type="primary">ligA</name>
    <name evidence="17" type="ORF">SAMN02745728_01745</name>
</gene>
<dbReference type="SMART" id="SM00292">
    <property type="entry name" value="BRCT"/>
    <property type="match status" value="1"/>
</dbReference>
<feature type="binding site" evidence="14">
    <location>
        <begin position="83"/>
        <end position="84"/>
    </location>
    <ligand>
        <name>NAD(+)</name>
        <dbReference type="ChEBI" id="CHEBI:57540"/>
    </ligand>
</feature>
<organism evidence="17 18">
    <name type="scientific">Desulfovibrio litoralis DSM 11393</name>
    <dbReference type="NCBI Taxonomy" id="1121455"/>
    <lineage>
        <taxon>Bacteria</taxon>
        <taxon>Pseudomonadati</taxon>
        <taxon>Thermodesulfobacteriota</taxon>
        <taxon>Desulfovibrionia</taxon>
        <taxon>Desulfovibrionales</taxon>
        <taxon>Desulfovibrionaceae</taxon>
        <taxon>Desulfovibrio</taxon>
    </lineage>
</organism>
<comment type="function">
    <text evidence="1 14">DNA ligase that catalyzes the formation of phosphodiester linkages between 5'-phosphoryl and 3'-hydroxyl groups in double-stranded DNA using NAD as a coenzyme and as the energy source for the reaction. It is essential for DNA replication and repair of damaged DNA.</text>
</comment>
<dbReference type="PANTHER" id="PTHR23389">
    <property type="entry name" value="CHROMOSOME TRANSMISSION FIDELITY FACTOR 18"/>
    <property type="match status" value="1"/>
</dbReference>
<keyword evidence="11 14" id="KW-0234">DNA repair</keyword>
<dbReference type="InterPro" id="IPR036420">
    <property type="entry name" value="BRCT_dom_sf"/>
</dbReference>
<keyword evidence="5 14" id="KW-0235">DNA replication</keyword>
<feature type="binding site" evidence="14">
    <location>
        <position position="314"/>
    </location>
    <ligand>
        <name>NAD(+)</name>
        <dbReference type="ChEBI" id="CHEBI:57540"/>
    </ligand>
</feature>
<dbReference type="Gene3D" id="3.40.50.10190">
    <property type="entry name" value="BRCT domain"/>
    <property type="match status" value="1"/>
</dbReference>
<evidence type="ECO:0000256" key="15">
    <source>
        <dbReference type="RuleBase" id="RU000618"/>
    </source>
</evidence>
<evidence type="ECO:0000313" key="18">
    <source>
        <dbReference type="Proteomes" id="UP000186469"/>
    </source>
</evidence>
<dbReference type="HAMAP" id="MF_01588">
    <property type="entry name" value="DNA_ligase_A"/>
    <property type="match status" value="1"/>
</dbReference>
<dbReference type="FunFam" id="1.10.150.20:FF:000006">
    <property type="entry name" value="DNA ligase"/>
    <property type="match status" value="1"/>
</dbReference>
<dbReference type="CDD" id="cd17748">
    <property type="entry name" value="BRCT_DNA_ligase_like"/>
    <property type="match status" value="1"/>
</dbReference>
<dbReference type="GO" id="GO:0003911">
    <property type="term" value="F:DNA ligase (NAD+) activity"/>
    <property type="evidence" value="ECO:0007669"/>
    <property type="project" value="UniProtKB-UniRule"/>
</dbReference>
<dbReference type="PROSITE" id="PS50172">
    <property type="entry name" value="BRCT"/>
    <property type="match status" value="1"/>
</dbReference>
<dbReference type="Gene3D" id="1.10.150.20">
    <property type="entry name" value="5' to 3' exonuclease, C-terminal subdomain"/>
    <property type="match status" value="2"/>
</dbReference>
<dbReference type="Pfam" id="PF00533">
    <property type="entry name" value="BRCT"/>
    <property type="match status" value="1"/>
</dbReference>
<evidence type="ECO:0000256" key="2">
    <source>
        <dbReference type="ARBA" id="ARBA00012722"/>
    </source>
</evidence>
<feature type="domain" description="BRCT" evidence="16">
    <location>
        <begin position="619"/>
        <end position="696"/>
    </location>
</feature>
<dbReference type="EMBL" id="FRDI01000008">
    <property type="protein sequence ID" value="SHN67191.1"/>
    <property type="molecule type" value="Genomic_DNA"/>
</dbReference>
<dbReference type="GO" id="GO:0005829">
    <property type="term" value="C:cytosol"/>
    <property type="evidence" value="ECO:0007669"/>
    <property type="project" value="TreeGrafter"/>
</dbReference>
<dbReference type="Gene3D" id="2.40.50.140">
    <property type="entry name" value="Nucleic acid-binding proteins"/>
    <property type="match status" value="1"/>
</dbReference>
<dbReference type="InterPro" id="IPR012340">
    <property type="entry name" value="NA-bd_OB-fold"/>
</dbReference>
<evidence type="ECO:0000256" key="13">
    <source>
        <dbReference type="ARBA" id="ARBA00060881"/>
    </source>
</evidence>
<comment type="cofactor">
    <cofactor evidence="14">
        <name>Mg(2+)</name>
        <dbReference type="ChEBI" id="CHEBI:18420"/>
    </cofactor>
    <cofactor evidence="14">
        <name>Mn(2+)</name>
        <dbReference type="ChEBI" id="CHEBI:29035"/>
    </cofactor>
</comment>
<dbReference type="SUPFAM" id="SSF50249">
    <property type="entry name" value="Nucleic acid-binding proteins"/>
    <property type="match status" value="1"/>
</dbReference>
<dbReference type="Proteomes" id="UP000186469">
    <property type="component" value="Unassembled WGS sequence"/>
</dbReference>
<dbReference type="Pfam" id="PF03119">
    <property type="entry name" value="DNA_ligase_ZBD"/>
    <property type="match status" value="1"/>
</dbReference>
<keyword evidence="14" id="KW-0464">Manganese</keyword>
<evidence type="ECO:0000256" key="11">
    <source>
        <dbReference type="ARBA" id="ARBA00023204"/>
    </source>
</evidence>
<keyword evidence="7 14" id="KW-0227">DNA damage</keyword>
<feature type="binding site" evidence="14">
    <location>
        <begin position="35"/>
        <end position="39"/>
    </location>
    <ligand>
        <name>NAD(+)</name>
        <dbReference type="ChEBI" id="CHEBI:57540"/>
    </ligand>
</feature>
<comment type="similarity">
    <text evidence="13 14">Belongs to the NAD-dependent DNA ligase family. LigA subfamily.</text>
</comment>
<reference evidence="17 18" key="1">
    <citation type="submission" date="2016-12" db="EMBL/GenBank/DDBJ databases">
        <authorList>
            <person name="Song W.-J."/>
            <person name="Kurnit D.M."/>
        </authorList>
    </citation>
    <scope>NUCLEOTIDE SEQUENCE [LARGE SCALE GENOMIC DNA]</scope>
    <source>
        <strain evidence="17 18">DSM 11393</strain>
    </source>
</reference>
<dbReference type="InterPro" id="IPR033136">
    <property type="entry name" value="DNA_ligase_CS"/>
</dbReference>
<evidence type="ECO:0000256" key="10">
    <source>
        <dbReference type="ARBA" id="ARBA00023027"/>
    </source>
</evidence>
<evidence type="ECO:0000256" key="6">
    <source>
        <dbReference type="ARBA" id="ARBA00022723"/>
    </source>
</evidence>
<keyword evidence="10 14" id="KW-0520">NAD</keyword>
<dbReference type="FunFam" id="1.10.150.20:FF:000007">
    <property type="entry name" value="DNA ligase"/>
    <property type="match status" value="1"/>
</dbReference>
<feature type="binding site" evidence="14">
    <location>
        <position position="433"/>
    </location>
    <ligand>
        <name>Zn(2+)</name>
        <dbReference type="ChEBI" id="CHEBI:29105"/>
    </ligand>
</feature>
<sequence>MTNTTQAQQRMQELQASLRHHNWLYHTQDTPEISDYEYDKLFKELQSLEEQYPLLKDPNSITSRVGGALLNIESKAHTLSMYSLDNAFSEPEWNEFIQKILRFSPALTKNDLMFWTDPKMDGLAIELIYEKGVFVSALTRGDGEVGELVTANIRTIKNIPLKLHTKTKNGTQLEVPDLLEVRGEVVINKADFEKLNQTQAGRGDKIFANPRNAAAGSVRQLDPKIASQRPLRFFAYGVGAVKLNNAEQTQNTDFSASNIWSTQAEMMHALAAFGFALPSIVRLCETPEAVWNFYKELETARDSLPFEIDGVVAKINSLALQKKLGFTARAPRFALALKFPAYQAQTRLLDIEIQIGRTGALTPVAVLEPVALAGVTVTNATLHNEDMIKSKDLRIGDLVVIQRAGDVIPEVLRPILEARPAEGLAPFDFPHVCPSCGEPAKREEGEAAWRCVNSLCPAILKQSLIHFVSKAGLDIVGLGQRWVEILIDKKLVQSPADFFRLEKIDLLSIERMGSKSADNLLKALEEAKINASLSGLISALGIRHVGAETAKLLADYFRSLENIQNASFEELQNINGIGEEVAKSICTYFSDPINLRVLKELQELGLNPIEKDTKPLTLNTAHPLFNKTILFTGSLTIPRSEAEEKAKAYGAKIASSVSKNLNYLVVGEKAGSKLKKAEELGLAILNETEFNALLIQ</sequence>
<dbReference type="PANTHER" id="PTHR23389:SF9">
    <property type="entry name" value="DNA LIGASE"/>
    <property type="match status" value="1"/>
</dbReference>
<evidence type="ECO:0000256" key="3">
    <source>
        <dbReference type="ARBA" id="ARBA00013308"/>
    </source>
</evidence>
<dbReference type="Gene3D" id="6.20.10.30">
    <property type="match status" value="1"/>
</dbReference>
<keyword evidence="4 14" id="KW-0436">Ligase</keyword>
<dbReference type="PROSITE" id="PS01055">
    <property type="entry name" value="DNA_LIGASE_N1"/>
    <property type="match status" value="1"/>
</dbReference>
<comment type="catalytic activity">
    <reaction evidence="12 14 15">
        <text>NAD(+) + (deoxyribonucleotide)n-3'-hydroxyl + 5'-phospho-(deoxyribonucleotide)m = (deoxyribonucleotide)n+m + AMP + beta-nicotinamide D-nucleotide.</text>
        <dbReference type="EC" id="6.5.1.2"/>
    </reaction>
</comment>
<dbReference type="SMART" id="SM00278">
    <property type="entry name" value="HhH1"/>
    <property type="match status" value="3"/>
</dbReference>
<keyword evidence="6 14" id="KW-0479">Metal-binding</keyword>
<evidence type="ECO:0000256" key="9">
    <source>
        <dbReference type="ARBA" id="ARBA00022842"/>
    </source>
</evidence>
<dbReference type="PROSITE" id="PS01056">
    <property type="entry name" value="DNA_LIGASE_N2"/>
    <property type="match status" value="1"/>
</dbReference>
<evidence type="ECO:0000256" key="8">
    <source>
        <dbReference type="ARBA" id="ARBA00022833"/>
    </source>
</evidence>
<feature type="binding site" evidence="14">
    <location>
        <position position="184"/>
    </location>
    <ligand>
        <name>NAD(+)</name>
        <dbReference type="ChEBI" id="CHEBI:57540"/>
    </ligand>
</feature>
<feature type="binding site" evidence="14">
    <location>
        <position position="338"/>
    </location>
    <ligand>
        <name>NAD(+)</name>
        <dbReference type="ChEBI" id="CHEBI:57540"/>
    </ligand>
</feature>
<evidence type="ECO:0000256" key="14">
    <source>
        <dbReference type="HAMAP-Rule" id="MF_01588"/>
    </source>
</evidence>
<keyword evidence="9 14" id="KW-0460">Magnesium</keyword>
<dbReference type="InterPro" id="IPR013839">
    <property type="entry name" value="DNAligase_adenylation"/>
</dbReference>
<feature type="active site" description="N6-AMP-lysine intermediate" evidence="14">
    <location>
        <position position="119"/>
    </location>
</feature>
<evidence type="ECO:0000256" key="12">
    <source>
        <dbReference type="ARBA" id="ARBA00034005"/>
    </source>
</evidence>
<dbReference type="Pfam" id="PF12826">
    <property type="entry name" value="HHH_2"/>
    <property type="match status" value="1"/>
</dbReference>
<dbReference type="InterPro" id="IPR001357">
    <property type="entry name" value="BRCT_dom"/>
</dbReference>